<gene>
    <name evidence="1" type="ORF">SDC9_104947</name>
</gene>
<protein>
    <submittedName>
        <fullName evidence="1">Uncharacterized protein</fullName>
    </submittedName>
</protein>
<evidence type="ECO:0000313" key="1">
    <source>
        <dbReference type="EMBL" id="MPM58118.1"/>
    </source>
</evidence>
<comment type="caution">
    <text evidence="1">The sequence shown here is derived from an EMBL/GenBank/DDBJ whole genome shotgun (WGS) entry which is preliminary data.</text>
</comment>
<reference evidence="1" key="1">
    <citation type="submission" date="2019-08" db="EMBL/GenBank/DDBJ databases">
        <authorList>
            <person name="Kucharzyk K."/>
            <person name="Murdoch R.W."/>
            <person name="Higgins S."/>
            <person name="Loffler F."/>
        </authorList>
    </citation>
    <scope>NUCLEOTIDE SEQUENCE</scope>
</reference>
<organism evidence="1">
    <name type="scientific">bioreactor metagenome</name>
    <dbReference type="NCBI Taxonomy" id="1076179"/>
    <lineage>
        <taxon>unclassified sequences</taxon>
        <taxon>metagenomes</taxon>
        <taxon>ecological metagenomes</taxon>
    </lineage>
</organism>
<proteinExistence type="predicted"/>
<dbReference type="EMBL" id="VSSQ01016603">
    <property type="protein sequence ID" value="MPM58118.1"/>
    <property type="molecule type" value="Genomic_DNA"/>
</dbReference>
<dbReference type="AlphaFoldDB" id="A0A645AZA9"/>
<accession>A0A645AZA9</accession>
<name>A0A645AZA9_9ZZZZ</name>
<sequence>MKTTGRTLTAEELAIVIAALEQAALDHRNPDDRDDLIREYTVTLNLIDMLGIADEVTIS</sequence>